<evidence type="ECO:0000256" key="4">
    <source>
        <dbReference type="ARBA" id="ARBA00022840"/>
    </source>
</evidence>
<dbReference type="AlphaFoldDB" id="A0A833E069"/>
<feature type="domain" description="Glutamine amidotransferase type-2" evidence="12">
    <location>
        <begin position="2"/>
        <end position="217"/>
    </location>
</feature>
<name>A0A833E069_9EURY</name>
<keyword evidence="3 9" id="KW-0547">Nucleotide-binding</keyword>
<evidence type="ECO:0000256" key="1">
    <source>
        <dbReference type="ARBA" id="ARBA00022598"/>
    </source>
</evidence>
<evidence type="ECO:0000256" key="2">
    <source>
        <dbReference type="ARBA" id="ARBA00022605"/>
    </source>
</evidence>
<comment type="caution">
    <text evidence="13">The sequence shown here is derived from an EMBL/GenBank/DDBJ whole genome shotgun (WGS) entry which is preliminary data.</text>
</comment>
<keyword evidence="5 10" id="KW-0061">Asparagine biosynthesis</keyword>
<evidence type="ECO:0000256" key="3">
    <source>
        <dbReference type="ARBA" id="ARBA00022741"/>
    </source>
</evidence>
<evidence type="ECO:0000256" key="5">
    <source>
        <dbReference type="ARBA" id="ARBA00022888"/>
    </source>
</evidence>
<dbReference type="GO" id="GO:0006529">
    <property type="term" value="P:asparagine biosynthetic process"/>
    <property type="evidence" value="ECO:0007669"/>
    <property type="project" value="UniProtKB-KW"/>
</dbReference>
<evidence type="ECO:0000256" key="6">
    <source>
        <dbReference type="ARBA" id="ARBA00022962"/>
    </source>
</evidence>
<evidence type="ECO:0000259" key="12">
    <source>
        <dbReference type="PROSITE" id="PS51278"/>
    </source>
</evidence>
<accession>A0A833E069</accession>
<dbReference type="InterPro" id="IPR014729">
    <property type="entry name" value="Rossmann-like_a/b/a_fold"/>
</dbReference>
<dbReference type="Gene3D" id="3.40.50.620">
    <property type="entry name" value="HUPs"/>
    <property type="match status" value="1"/>
</dbReference>
<dbReference type="Pfam" id="PF13537">
    <property type="entry name" value="GATase_7"/>
    <property type="match status" value="1"/>
</dbReference>
<keyword evidence="1 13" id="KW-0436">Ligase</keyword>
<dbReference type="NCBIfam" id="TIGR01536">
    <property type="entry name" value="asn_synth_AEB"/>
    <property type="match status" value="1"/>
</dbReference>
<reference evidence="13" key="1">
    <citation type="journal article" date="2020" name="ISME J.">
        <title>Gammaproteobacteria mediating utilization of methyl-, sulfur- and petroleum organic compounds in deep ocean hydrothermal plumes.</title>
        <authorList>
            <person name="Zhou Z."/>
            <person name="Liu Y."/>
            <person name="Pan J."/>
            <person name="Cron B.R."/>
            <person name="Toner B.M."/>
            <person name="Anantharaman K."/>
            <person name="Breier J.A."/>
            <person name="Dick G.J."/>
            <person name="Li M."/>
        </authorList>
    </citation>
    <scope>NUCLEOTIDE SEQUENCE</scope>
    <source>
        <strain evidence="13">SZUA-1453</strain>
    </source>
</reference>
<dbReference type="InterPro" id="IPR050795">
    <property type="entry name" value="Asn_Synthetase"/>
</dbReference>
<feature type="binding site" evidence="11">
    <location>
        <position position="121"/>
    </location>
    <ligand>
        <name>L-glutamine</name>
        <dbReference type="ChEBI" id="CHEBI:58359"/>
    </ligand>
</feature>
<dbReference type="Pfam" id="PF00733">
    <property type="entry name" value="Asn_synthase"/>
    <property type="match status" value="1"/>
</dbReference>
<protein>
    <recommendedName>
        <fullName evidence="9">Putative asparagine synthetase [glutamine-hydrolyzing]</fullName>
        <ecNumber evidence="9">6.3.5.4</ecNumber>
    </recommendedName>
</protein>
<dbReference type="InterPro" id="IPR033738">
    <property type="entry name" value="AsnB_N"/>
</dbReference>
<evidence type="ECO:0000256" key="7">
    <source>
        <dbReference type="ARBA" id="ARBA00029440"/>
    </source>
</evidence>
<dbReference type="SUPFAM" id="SSF52402">
    <property type="entry name" value="Adenine nucleotide alpha hydrolases-like"/>
    <property type="match status" value="1"/>
</dbReference>
<dbReference type="EMBL" id="DQUI01000079">
    <property type="protein sequence ID" value="HIP84814.1"/>
    <property type="molecule type" value="Genomic_DNA"/>
</dbReference>
<keyword evidence="4 9" id="KW-0067">ATP-binding</keyword>
<dbReference type="InterPro" id="IPR029055">
    <property type="entry name" value="Ntn_hydrolases_N"/>
</dbReference>
<dbReference type="GO" id="GO:0005829">
    <property type="term" value="C:cytosol"/>
    <property type="evidence" value="ECO:0007669"/>
    <property type="project" value="TreeGrafter"/>
</dbReference>
<dbReference type="PANTHER" id="PTHR11772:SF2">
    <property type="entry name" value="ASPARAGINE SYNTHETASE [GLUTAMINE-HYDROLYZING]"/>
    <property type="match status" value="1"/>
</dbReference>
<feature type="binding site" evidence="11">
    <location>
        <begin position="374"/>
        <end position="375"/>
    </location>
    <ligand>
        <name>ATP</name>
        <dbReference type="ChEBI" id="CHEBI:30616"/>
    </ligand>
</feature>
<dbReference type="Proteomes" id="UP000643554">
    <property type="component" value="Unassembled WGS sequence"/>
</dbReference>
<organism evidence="13 14">
    <name type="scientific">Methanothermococcus okinawensis</name>
    <dbReference type="NCBI Taxonomy" id="155863"/>
    <lineage>
        <taxon>Archaea</taxon>
        <taxon>Methanobacteriati</taxon>
        <taxon>Methanobacteriota</taxon>
        <taxon>Methanomada group</taxon>
        <taxon>Methanococci</taxon>
        <taxon>Methanococcales</taxon>
        <taxon>Methanococcaceae</taxon>
        <taxon>Methanothermococcus</taxon>
    </lineage>
</organism>
<evidence type="ECO:0000313" key="14">
    <source>
        <dbReference type="Proteomes" id="UP000643554"/>
    </source>
</evidence>
<dbReference type="GO" id="GO:0005524">
    <property type="term" value="F:ATP binding"/>
    <property type="evidence" value="ECO:0007669"/>
    <property type="project" value="UniProtKB-KW"/>
</dbReference>
<dbReference type="InterPro" id="IPR006426">
    <property type="entry name" value="Asn_synth_AEB"/>
</dbReference>
<dbReference type="PANTHER" id="PTHR11772">
    <property type="entry name" value="ASPARAGINE SYNTHETASE"/>
    <property type="match status" value="1"/>
</dbReference>
<sequence length="528" mass="61404">MCSICGIVVKDDEDSSIREMLREHLINVMRILKHRGPDSSGAMFDDEVIYFKDFKDVLNSNLRRSSRVGLGHNRLAIVGNASQPIPNEDESVWVICNGEIYNYYELMGDLEDRHNFSSDTDSEVIVHCYEEGILQELDGEYAYCIYDREENKLLLARDTFGVKPLFYIDTERYFAFASERKGLWYLLRSIDNLSFKEIYNYPVASLDPNSQLIYNLDENRFHIVKNIQKIRMDYFNQYKNGDAVSDYELCKREVEKALWNGVIKRVRGLDKVGIIFSGGVDSTLVAKMASEYCKVTLYTSGLEGSEDLEYGERIAEDLGLKLRMKVIDREEYEEYLLKVAYAIDEIDLMKLSVGVPIYVASEMARRDGIKVVLSGQGADELFAGYKRYQRILLTRGEEELKKILYRDVMNIHRVNLERDDHCTMANSVELRVPFLDKSLVEVALSLPLRYKINERERKIILRDIARKYIPEYVAYRPKKAAQYGSGSEKMIYTLGRSYGYSKRRIDIFLRDVLLKKMEEVYREKSLCV</sequence>
<evidence type="ECO:0000256" key="10">
    <source>
        <dbReference type="PIRSR" id="PIRSR001589-1"/>
    </source>
</evidence>
<dbReference type="CDD" id="cd00712">
    <property type="entry name" value="AsnB"/>
    <property type="match status" value="1"/>
</dbReference>
<dbReference type="InterPro" id="IPR001962">
    <property type="entry name" value="Asn_synthase"/>
</dbReference>
<proteinExistence type="predicted"/>
<dbReference type="PROSITE" id="PS51278">
    <property type="entry name" value="GATASE_TYPE_2"/>
    <property type="match status" value="1"/>
</dbReference>
<evidence type="ECO:0000256" key="8">
    <source>
        <dbReference type="ARBA" id="ARBA00048741"/>
    </source>
</evidence>
<feature type="active site" description="For GATase activity" evidence="10">
    <location>
        <position position="2"/>
    </location>
</feature>
<evidence type="ECO:0000256" key="9">
    <source>
        <dbReference type="PIRNR" id="PIRNR001589"/>
    </source>
</evidence>
<evidence type="ECO:0000256" key="11">
    <source>
        <dbReference type="PIRSR" id="PIRSR001589-2"/>
    </source>
</evidence>
<dbReference type="Gene3D" id="3.60.20.10">
    <property type="entry name" value="Glutamine Phosphoribosylpyrophosphate, subunit 1, domain 1"/>
    <property type="match status" value="1"/>
</dbReference>
<keyword evidence="6 10" id="KW-0315">Glutamine amidotransferase</keyword>
<dbReference type="PIRSF" id="PIRSF001589">
    <property type="entry name" value="Asn_synthetase_glu-h"/>
    <property type="match status" value="1"/>
</dbReference>
<comment type="catalytic activity">
    <reaction evidence="8 9">
        <text>L-aspartate + L-glutamine + ATP + H2O = L-asparagine + L-glutamate + AMP + diphosphate + H(+)</text>
        <dbReference type="Rhea" id="RHEA:12228"/>
        <dbReference type="ChEBI" id="CHEBI:15377"/>
        <dbReference type="ChEBI" id="CHEBI:15378"/>
        <dbReference type="ChEBI" id="CHEBI:29985"/>
        <dbReference type="ChEBI" id="CHEBI:29991"/>
        <dbReference type="ChEBI" id="CHEBI:30616"/>
        <dbReference type="ChEBI" id="CHEBI:33019"/>
        <dbReference type="ChEBI" id="CHEBI:58048"/>
        <dbReference type="ChEBI" id="CHEBI:58359"/>
        <dbReference type="ChEBI" id="CHEBI:456215"/>
        <dbReference type="EC" id="6.3.5.4"/>
    </reaction>
</comment>
<dbReference type="InterPro" id="IPR017932">
    <property type="entry name" value="GATase_2_dom"/>
</dbReference>
<dbReference type="CDD" id="cd01991">
    <property type="entry name" value="Asn_synthase_B_C"/>
    <property type="match status" value="1"/>
</dbReference>
<dbReference type="GO" id="GO:0004066">
    <property type="term" value="F:asparagine synthase (glutamine-hydrolyzing) activity"/>
    <property type="evidence" value="ECO:0007669"/>
    <property type="project" value="UniProtKB-EC"/>
</dbReference>
<gene>
    <name evidence="13" type="primary">asnB</name>
    <name evidence="13" type="ORF">EYH15_04935</name>
</gene>
<keyword evidence="2 10" id="KW-0028">Amino-acid biosynthesis</keyword>
<dbReference type="EC" id="6.3.5.4" evidence="9"/>
<comment type="pathway">
    <text evidence="7">Amino-acid biosynthesis.</text>
</comment>
<dbReference type="SUPFAM" id="SSF56235">
    <property type="entry name" value="N-terminal nucleophile aminohydrolases (Ntn hydrolases)"/>
    <property type="match status" value="1"/>
</dbReference>
<evidence type="ECO:0000313" key="13">
    <source>
        <dbReference type="EMBL" id="HIP84814.1"/>
    </source>
</evidence>